<sequence>MNVRSTAFFGLRRRSNLKSVFCLLLVLTAWGWPRCAKAQASQWDSLISNTHWYVPEPYLVAYAAVNSNNFLIPSPILAGDQTLWSIGEVKNGSFTGISTATLSLPASTSENRPSASIDGVTTMSGAVLPSGSIRITFTDPSNGTTTLGVGQMQFLDGTPLMEMQMITGTGLLLTHWAYMAPYDPATLTPPAASAVTTAANTAPQWAWTPGTRWRITSPALFGSNAPGSFLITHYGNGFFLGAGVGPAGSATGYFTQLGSITPEGSVLFDTITAGTLNSFLGQITGDPFGATISVSGYGFSGDDYGNTALLTLVAPYANALAANANPAAVGAAQSLYSLAGSEAGLLGPLAPVLTVLDNLDGPTLSHALSQTLPVLNGAGSQATANTLRNFSQLIQARQEERQGLASGEDIVGTRNMWGVAFGRWSSQGAVKDVAGYNTNSYGVAAGFDWDLSPKSTLGLAFTFCDSLIKSRDSAAPSRLNVTSYQLGAYGGLAFAEHFTWNYQAGFGIHTNKGSRDISFYNANAASDYFSYSWHAGTGLQRDFAVTDKTVFIPLIRLDYLEVLSPAYEESGAGVLDLHVHDQTYREFFSSVDFRVDHALSPAVKLFAKAGVGYNLLKDDVRITASFAGGGDAFDTHGLEPSPWLYHAGLGLSGMLRQDIELAAGYDMQASPTSYLNQSASVKLKISF</sequence>
<organism evidence="2">
    <name type="scientific">Desulfovibrio sp. U5L</name>
    <dbReference type="NCBI Taxonomy" id="596152"/>
    <lineage>
        <taxon>Bacteria</taxon>
        <taxon>Pseudomonadati</taxon>
        <taxon>Thermodesulfobacteriota</taxon>
        <taxon>Desulfovibrionia</taxon>
        <taxon>Desulfovibrionales</taxon>
        <taxon>Desulfovibrionaceae</taxon>
        <taxon>Desulfovibrio</taxon>
    </lineage>
</organism>
<accession>I2Q6E8</accession>
<dbReference type="InterPro" id="IPR005546">
    <property type="entry name" value="Autotransporte_beta"/>
</dbReference>
<proteinExistence type="predicted"/>
<dbReference type="Pfam" id="PF03797">
    <property type="entry name" value="Autotransporter"/>
    <property type="match status" value="1"/>
</dbReference>
<reference evidence="2" key="1">
    <citation type="submission" date="2011-11" db="EMBL/GenBank/DDBJ databases">
        <title>Improved High-Quality Draft sequence of Desulfovibrio sp. U5L.</title>
        <authorList>
            <consortium name="US DOE Joint Genome Institute"/>
            <person name="Lucas S."/>
            <person name="Han J."/>
            <person name="Lapidus A."/>
            <person name="Cheng J.-F."/>
            <person name="Goodwin L."/>
            <person name="Pitluck S."/>
            <person name="Peters L."/>
            <person name="Ovchinnikova G."/>
            <person name="Held B."/>
            <person name="Detter J.C."/>
            <person name="Han C."/>
            <person name="Tapia R."/>
            <person name="Land M."/>
            <person name="Hauser L."/>
            <person name="Kyrpides N."/>
            <person name="Ivanova N."/>
            <person name="Pagani I."/>
            <person name="Gabster J."/>
            <person name="Walker C."/>
            <person name="Stolyar S."/>
            <person name="Stahl D."/>
            <person name="Arkin A."/>
            <person name="Dehal P."/>
            <person name="Hazen T."/>
            <person name="Woyke T."/>
        </authorList>
    </citation>
    <scope>NUCLEOTIDE SEQUENCE [LARGE SCALE GENOMIC DNA]</scope>
    <source>
        <strain evidence="2">U5L</strain>
    </source>
</reference>
<dbReference type="Gene3D" id="2.40.128.130">
    <property type="entry name" value="Autotransporter beta-domain"/>
    <property type="match status" value="1"/>
</dbReference>
<dbReference type="InterPro" id="IPR036709">
    <property type="entry name" value="Autotransporte_beta_dom_sf"/>
</dbReference>
<name>I2Q6E8_9BACT</name>
<dbReference type="EMBL" id="JH600068">
    <property type="protein sequence ID" value="EIG55354.1"/>
    <property type="molecule type" value="Genomic_DNA"/>
</dbReference>
<protein>
    <submittedName>
        <fullName evidence="2">Outer membrane autotransporter barrel domain-containing protein</fullName>
    </submittedName>
</protein>
<dbReference type="STRING" id="596152.DesU5LDRAFT_3736"/>
<dbReference type="PROSITE" id="PS51208">
    <property type="entry name" value="AUTOTRANSPORTER"/>
    <property type="match status" value="1"/>
</dbReference>
<dbReference type="GO" id="GO:0019867">
    <property type="term" value="C:outer membrane"/>
    <property type="evidence" value="ECO:0007669"/>
    <property type="project" value="InterPro"/>
</dbReference>
<dbReference type="NCBIfam" id="TIGR01414">
    <property type="entry name" value="autotrans_barl"/>
    <property type="match status" value="1"/>
</dbReference>
<dbReference type="SMART" id="SM00869">
    <property type="entry name" value="Autotransporter"/>
    <property type="match status" value="1"/>
</dbReference>
<dbReference type="OrthoDB" id="5410974at2"/>
<evidence type="ECO:0000259" key="1">
    <source>
        <dbReference type="PROSITE" id="PS51208"/>
    </source>
</evidence>
<feature type="domain" description="Autotransporter" evidence="1">
    <location>
        <begin position="409"/>
        <end position="687"/>
    </location>
</feature>
<dbReference type="HOGENOM" id="CLU_405283_0_0_7"/>
<dbReference type="AlphaFoldDB" id="I2Q6E8"/>
<dbReference type="SUPFAM" id="SSF103515">
    <property type="entry name" value="Autotransporter"/>
    <property type="match status" value="1"/>
</dbReference>
<gene>
    <name evidence="2" type="ORF">DesU5LDRAFT_3736</name>
</gene>
<evidence type="ECO:0000313" key="2">
    <source>
        <dbReference type="EMBL" id="EIG55354.1"/>
    </source>
</evidence>
<dbReference type="InterPro" id="IPR006315">
    <property type="entry name" value="OM_autotransptr_brl_dom"/>
</dbReference>
<dbReference type="eggNOG" id="COG4625">
    <property type="taxonomic scope" value="Bacteria"/>
</dbReference>